<evidence type="ECO:0000313" key="3">
    <source>
        <dbReference type="WBParaSite" id="MBELARI_LOCUS4155"/>
    </source>
</evidence>
<dbReference type="AlphaFoldDB" id="A0AAF3FB79"/>
<dbReference type="WBParaSite" id="MBELARI_LOCUS4155">
    <property type="protein sequence ID" value="MBELARI_LOCUS4155"/>
    <property type="gene ID" value="MBELARI_LOCUS4155"/>
</dbReference>
<dbReference type="Proteomes" id="UP000887575">
    <property type="component" value="Unassembled WGS sequence"/>
</dbReference>
<organism evidence="2 3">
    <name type="scientific">Mesorhabditis belari</name>
    <dbReference type="NCBI Taxonomy" id="2138241"/>
    <lineage>
        <taxon>Eukaryota</taxon>
        <taxon>Metazoa</taxon>
        <taxon>Ecdysozoa</taxon>
        <taxon>Nematoda</taxon>
        <taxon>Chromadorea</taxon>
        <taxon>Rhabditida</taxon>
        <taxon>Rhabditina</taxon>
        <taxon>Rhabditomorpha</taxon>
        <taxon>Rhabditoidea</taxon>
        <taxon>Rhabditidae</taxon>
        <taxon>Mesorhabditinae</taxon>
        <taxon>Mesorhabditis</taxon>
    </lineage>
</organism>
<feature type="compositionally biased region" description="Low complexity" evidence="1">
    <location>
        <begin position="19"/>
        <end position="33"/>
    </location>
</feature>
<name>A0AAF3FB79_9BILA</name>
<sequence length="93" mass="10227">MEDTERTPLKESFSDVFKTPPSSSTHSTATTTTNEEKNDHQNGFLHVSMEPNSNDRSSVGSSGPKKVSFAEFADQIEPSPFPEKPSLCYCSIL</sequence>
<reference evidence="3" key="1">
    <citation type="submission" date="2024-02" db="UniProtKB">
        <authorList>
            <consortium name="WormBaseParasite"/>
        </authorList>
    </citation>
    <scope>IDENTIFICATION</scope>
</reference>
<evidence type="ECO:0000256" key="1">
    <source>
        <dbReference type="SAM" id="MobiDB-lite"/>
    </source>
</evidence>
<protein>
    <submittedName>
        <fullName evidence="3">Uncharacterized protein</fullName>
    </submittedName>
</protein>
<accession>A0AAF3FB79</accession>
<proteinExistence type="predicted"/>
<keyword evidence="2" id="KW-1185">Reference proteome</keyword>
<feature type="region of interest" description="Disordered" evidence="1">
    <location>
        <begin position="1"/>
        <end position="65"/>
    </location>
</feature>
<feature type="compositionally biased region" description="Basic and acidic residues" evidence="1">
    <location>
        <begin position="1"/>
        <end position="13"/>
    </location>
</feature>
<evidence type="ECO:0000313" key="2">
    <source>
        <dbReference type="Proteomes" id="UP000887575"/>
    </source>
</evidence>